<comment type="caution">
    <text evidence="1">The sequence shown here is derived from an EMBL/GenBank/DDBJ whole genome shotgun (WGS) entry which is preliminary data.</text>
</comment>
<gene>
    <name evidence="1" type="ORF">BPOR_0086g00120</name>
</gene>
<keyword evidence="2" id="KW-1185">Reference proteome</keyword>
<dbReference type="AlphaFoldDB" id="A0A4Z1KZF5"/>
<evidence type="ECO:0000313" key="2">
    <source>
        <dbReference type="Proteomes" id="UP000297280"/>
    </source>
</evidence>
<dbReference type="Proteomes" id="UP000297280">
    <property type="component" value="Unassembled WGS sequence"/>
</dbReference>
<dbReference type="EMBL" id="PQXO01000086">
    <property type="protein sequence ID" value="TGO89942.1"/>
    <property type="molecule type" value="Genomic_DNA"/>
</dbReference>
<name>A0A4Z1KZF5_9HELO</name>
<protein>
    <submittedName>
        <fullName evidence="1">Uncharacterized protein</fullName>
    </submittedName>
</protein>
<evidence type="ECO:0000313" key="1">
    <source>
        <dbReference type="EMBL" id="TGO89942.1"/>
    </source>
</evidence>
<reference evidence="1 2" key="1">
    <citation type="submission" date="2017-12" db="EMBL/GenBank/DDBJ databases">
        <title>Comparative genomics of Botrytis spp.</title>
        <authorList>
            <person name="Valero-Jimenez C.A."/>
            <person name="Tapia P."/>
            <person name="Veloso J."/>
            <person name="Silva-Moreno E."/>
            <person name="Staats M."/>
            <person name="Valdes J.H."/>
            <person name="Van Kan J.A.L."/>
        </authorList>
    </citation>
    <scope>NUCLEOTIDE SEQUENCE [LARGE SCALE GENOMIC DNA]</scope>
    <source>
        <strain evidence="1 2">MUCL3349</strain>
    </source>
</reference>
<organism evidence="1 2">
    <name type="scientific">Botrytis porri</name>
    <dbReference type="NCBI Taxonomy" id="87229"/>
    <lineage>
        <taxon>Eukaryota</taxon>
        <taxon>Fungi</taxon>
        <taxon>Dikarya</taxon>
        <taxon>Ascomycota</taxon>
        <taxon>Pezizomycotina</taxon>
        <taxon>Leotiomycetes</taxon>
        <taxon>Helotiales</taxon>
        <taxon>Sclerotiniaceae</taxon>
        <taxon>Botrytis</taxon>
    </lineage>
</organism>
<sequence>MGEVPAKVPLSKMSSFANPLESNPTISLDSALPPSQVMEFNFWIHRIRSGFTNIIKFGSVLAKCPGVASLLETCKTSNETMHGLAGFKKIELFRPPTRHFLDTTETIPDTLTYMYLRPSSDVFMASIDSLVRLYQLGGSIGSLCNIEKLAVTGMDYDLCDDCDDEEITTLSEKLCNII</sequence>
<accession>A0A4Z1KZF5</accession>
<proteinExistence type="predicted"/>